<evidence type="ECO:0000256" key="5">
    <source>
        <dbReference type="HAMAP-Rule" id="MF_00167"/>
    </source>
</evidence>
<dbReference type="Gene3D" id="2.60.40.4380">
    <property type="entry name" value="Translational regulator CsrA"/>
    <property type="match status" value="1"/>
</dbReference>
<dbReference type="PANTHER" id="PTHR34984">
    <property type="entry name" value="CARBON STORAGE REGULATOR"/>
    <property type="match status" value="1"/>
</dbReference>
<dbReference type="GO" id="GO:0006109">
    <property type="term" value="P:regulation of carbohydrate metabolic process"/>
    <property type="evidence" value="ECO:0007669"/>
    <property type="project" value="InterPro"/>
</dbReference>
<dbReference type="NCBIfam" id="NF002469">
    <property type="entry name" value="PRK01712.1"/>
    <property type="match status" value="1"/>
</dbReference>
<protein>
    <recommendedName>
        <fullName evidence="5">Translational regulator CsrA</fullName>
    </recommendedName>
</protein>
<dbReference type="Proteomes" id="UP000077701">
    <property type="component" value="Unassembled WGS sequence"/>
</dbReference>
<evidence type="ECO:0000256" key="3">
    <source>
        <dbReference type="ARBA" id="ARBA00022845"/>
    </source>
</evidence>
<comment type="caution">
    <text evidence="7">The sequence shown here is derived from an EMBL/GenBank/DDBJ whole genome shotgun (WGS) entry which is preliminary data.</text>
</comment>
<feature type="region of interest" description="Disordered" evidence="6">
    <location>
        <begin position="73"/>
        <end position="94"/>
    </location>
</feature>
<comment type="subunit">
    <text evidence="5">Homodimer; the beta-strands of each monomer intercalate to form a hydrophobic core, while the alpha-helices form wings that extend away from the core.</text>
</comment>
<comment type="subcellular location">
    <subcellularLocation>
        <location evidence="5">Cytoplasm</location>
    </subcellularLocation>
</comment>
<dbReference type="STRING" id="161355.PS9374_07133"/>
<evidence type="ECO:0000313" key="7">
    <source>
        <dbReference type="EMBL" id="GAT71442.1"/>
    </source>
</evidence>
<keyword evidence="8" id="KW-1185">Reference proteome</keyword>
<dbReference type="Pfam" id="PF02599">
    <property type="entry name" value="CsrA"/>
    <property type="match status" value="1"/>
</dbReference>
<keyword evidence="5" id="KW-1005">Bacterial flagellum biogenesis</keyword>
<evidence type="ECO:0000256" key="4">
    <source>
        <dbReference type="ARBA" id="ARBA00022884"/>
    </source>
</evidence>
<dbReference type="FunFam" id="2.60.40.4380:FF:000002">
    <property type="entry name" value="Translational regulator CsrA"/>
    <property type="match status" value="1"/>
</dbReference>
<dbReference type="GO" id="GO:0044781">
    <property type="term" value="P:bacterial-type flagellum organization"/>
    <property type="evidence" value="ECO:0007669"/>
    <property type="project" value="UniProtKB-KW"/>
</dbReference>
<evidence type="ECO:0000256" key="2">
    <source>
        <dbReference type="ARBA" id="ARBA00022491"/>
    </source>
</evidence>
<name>A0A171DQW0_9ACTN</name>
<comment type="similarity">
    <text evidence="5">Belongs to the CsrA/RsmA family.</text>
</comment>
<accession>A0A171DQW0</accession>
<dbReference type="GO" id="GO:0048027">
    <property type="term" value="F:mRNA 5'-UTR binding"/>
    <property type="evidence" value="ECO:0007669"/>
    <property type="project" value="UniProtKB-UniRule"/>
</dbReference>
<dbReference type="PANTHER" id="PTHR34984:SF1">
    <property type="entry name" value="CARBON STORAGE REGULATOR"/>
    <property type="match status" value="1"/>
</dbReference>
<proteinExistence type="inferred from homology"/>
<evidence type="ECO:0000256" key="6">
    <source>
        <dbReference type="SAM" id="MobiDB-lite"/>
    </source>
</evidence>
<dbReference type="GO" id="GO:0006402">
    <property type="term" value="P:mRNA catabolic process"/>
    <property type="evidence" value="ECO:0007669"/>
    <property type="project" value="InterPro"/>
</dbReference>
<keyword evidence="1 5" id="KW-0963">Cytoplasm</keyword>
<dbReference type="GO" id="GO:0045947">
    <property type="term" value="P:negative regulation of translational initiation"/>
    <property type="evidence" value="ECO:0007669"/>
    <property type="project" value="UniProtKB-UniRule"/>
</dbReference>
<dbReference type="SUPFAM" id="SSF117130">
    <property type="entry name" value="CsrA-like"/>
    <property type="match status" value="1"/>
</dbReference>
<comment type="function">
    <text evidence="5">A translational regulator that binds mRNA to regulate translation initiation and/or mRNA stability. Usually binds in the 5'-UTR at or near the Shine-Dalgarno sequence preventing ribosome-binding, thus repressing translation. Its main target seems to be the major flagellin gene, while its function is anatagonized by FliW.</text>
</comment>
<keyword evidence="3 5" id="KW-0810">Translation regulation</keyword>
<reference evidence="7 8" key="1">
    <citation type="journal article" date="2016" name="Genome Announc.">
        <title>Draft Genome Sequence of Planomonospora sphaerica JCM9374, a Rare Actinomycete.</title>
        <authorList>
            <person name="Dohra H."/>
            <person name="Suzuki T."/>
            <person name="Inoue Y."/>
            <person name="Kodani S."/>
        </authorList>
    </citation>
    <scope>NUCLEOTIDE SEQUENCE [LARGE SCALE GENOMIC DNA]</scope>
    <source>
        <strain evidence="7 8">JCM 9374</strain>
    </source>
</reference>
<sequence length="94" mass="9892">MLVLTRRSGESLMIGDDVVVTVLDVRGDVVRIGIRAPRSVPVHREEIFRELQTANREAASPNEDALAALRRMLRPGTPGGTEGAGGGETGGADA</sequence>
<dbReference type="OrthoDB" id="9809061at2"/>
<keyword evidence="4 5" id="KW-0694">RNA-binding</keyword>
<organism evidence="7 8">
    <name type="scientific">Planomonospora sphaerica</name>
    <dbReference type="NCBI Taxonomy" id="161355"/>
    <lineage>
        <taxon>Bacteria</taxon>
        <taxon>Bacillati</taxon>
        <taxon>Actinomycetota</taxon>
        <taxon>Actinomycetes</taxon>
        <taxon>Streptosporangiales</taxon>
        <taxon>Streptosporangiaceae</taxon>
        <taxon>Planomonospora</taxon>
    </lineage>
</organism>
<dbReference type="HAMAP" id="MF_00167">
    <property type="entry name" value="CsrA"/>
    <property type="match status" value="1"/>
</dbReference>
<dbReference type="NCBIfam" id="TIGR00202">
    <property type="entry name" value="csrA"/>
    <property type="match status" value="1"/>
</dbReference>
<gene>
    <name evidence="5" type="primary">csrA</name>
    <name evidence="7" type="ORF">PS9374_07133</name>
</gene>
<keyword evidence="2 5" id="KW-0678">Repressor</keyword>
<dbReference type="InterPro" id="IPR036107">
    <property type="entry name" value="CsrA_sf"/>
</dbReference>
<evidence type="ECO:0000313" key="8">
    <source>
        <dbReference type="Proteomes" id="UP000077701"/>
    </source>
</evidence>
<dbReference type="EMBL" id="BDCX01000032">
    <property type="protein sequence ID" value="GAT71442.1"/>
    <property type="molecule type" value="Genomic_DNA"/>
</dbReference>
<dbReference type="AlphaFoldDB" id="A0A171DQW0"/>
<dbReference type="InterPro" id="IPR003751">
    <property type="entry name" value="CsrA"/>
</dbReference>
<reference evidence="8" key="2">
    <citation type="submission" date="2016-04" db="EMBL/GenBank/DDBJ databases">
        <title>Planomonospora sphaerica JCM9374 whole genome shotgun sequence.</title>
        <authorList>
            <person name="Suzuki T."/>
            <person name="Dohra H."/>
            <person name="Kodani S."/>
        </authorList>
    </citation>
    <scope>NUCLEOTIDE SEQUENCE [LARGE SCALE GENOMIC DNA]</scope>
    <source>
        <strain evidence="8">JCM 9374</strain>
    </source>
</reference>
<feature type="compositionally biased region" description="Gly residues" evidence="6">
    <location>
        <begin position="77"/>
        <end position="94"/>
    </location>
</feature>
<evidence type="ECO:0000256" key="1">
    <source>
        <dbReference type="ARBA" id="ARBA00022490"/>
    </source>
</evidence>
<dbReference type="GO" id="GO:0005829">
    <property type="term" value="C:cytosol"/>
    <property type="evidence" value="ECO:0007669"/>
    <property type="project" value="TreeGrafter"/>
</dbReference>
<dbReference type="GO" id="GO:1902208">
    <property type="term" value="P:regulation of bacterial-type flagellum assembly"/>
    <property type="evidence" value="ECO:0007669"/>
    <property type="project" value="UniProtKB-UniRule"/>
</dbReference>
<dbReference type="RefSeq" id="WP_068904551.1">
    <property type="nucleotide sequence ID" value="NZ_BDCX01000032.1"/>
</dbReference>